<accession>A0ACB7P5D4</accession>
<evidence type="ECO:0000313" key="1">
    <source>
        <dbReference type="EMBL" id="KAH6631212.1"/>
    </source>
</evidence>
<comment type="caution">
    <text evidence="1">The sequence shown here is derived from an EMBL/GenBank/DDBJ whole genome shotgun (WGS) entry which is preliminary data.</text>
</comment>
<name>A0ACB7P5D4_9PEZI</name>
<gene>
    <name evidence="1" type="ORF">F5144DRAFT_570383</name>
</gene>
<dbReference type="EMBL" id="JAGIZQ010000004">
    <property type="protein sequence ID" value="KAH6631212.1"/>
    <property type="molecule type" value="Genomic_DNA"/>
</dbReference>
<sequence length="107" mass="11954">MSKTCLTLCVALLGATIFAERVCGVTYCLVVGRYQRSGRRNTQKGRQLFKPPARHDRQGATSLASSWQRPNARAVVEPRDHVLALDMWEKVLSVSGCPSWVVIAIRR</sequence>
<proteinExistence type="predicted"/>
<organism evidence="1 2">
    <name type="scientific">Chaetomium tenue</name>
    <dbReference type="NCBI Taxonomy" id="1854479"/>
    <lineage>
        <taxon>Eukaryota</taxon>
        <taxon>Fungi</taxon>
        <taxon>Dikarya</taxon>
        <taxon>Ascomycota</taxon>
        <taxon>Pezizomycotina</taxon>
        <taxon>Sordariomycetes</taxon>
        <taxon>Sordariomycetidae</taxon>
        <taxon>Sordariales</taxon>
        <taxon>Chaetomiaceae</taxon>
        <taxon>Chaetomium</taxon>
    </lineage>
</organism>
<dbReference type="Proteomes" id="UP000724584">
    <property type="component" value="Unassembled WGS sequence"/>
</dbReference>
<evidence type="ECO:0000313" key="2">
    <source>
        <dbReference type="Proteomes" id="UP000724584"/>
    </source>
</evidence>
<protein>
    <submittedName>
        <fullName evidence="1">Uncharacterized protein</fullName>
    </submittedName>
</protein>
<keyword evidence="2" id="KW-1185">Reference proteome</keyword>
<reference evidence="1 2" key="1">
    <citation type="journal article" date="2021" name="Nat. Commun.">
        <title>Genetic determinants of endophytism in the Arabidopsis root mycobiome.</title>
        <authorList>
            <person name="Mesny F."/>
            <person name="Miyauchi S."/>
            <person name="Thiergart T."/>
            <person name="Pickel B."/>
            <person name="Atanasova L."/>
            <person name="Karlsson M."/>
            <person name="Huettel B."/>
            <person name="Barry K.W."/>
            <person name="Haridas S."/>
            <person name="Chen C."/>
            <person name="Bauer D."/>
            <person name="Andreopoulos W."/>
            <person name="Pangilinan J."/>
            <person name="LaButti K."/>
            <person name="Riley R."/>
            <person name="Lipzen A."/>
            <person name="Clum A."/>
            <person name="Drula E."/>
            <person name="Henrissat B."/>
            <person name="Kohler A."/>
            <person name="Grigoriev I.V."/>
            <person name="Martin F.M."/>
            <person name="Hacquard S."/>
        </authorList>
    </citation>
    <scope>NUCLEOTIDE SEQUENCE [LARGE SCALE GENOMIC DNA]</scope>
    <source>
        <strain evidence="1 2">MPI-SDFR-AT-0079</strain>
    </source>
</reference>